<dbReference type="GO" id="GO:0009103">
    <property type="term" value="P:lipopolysaccharide biosynthetic process"/>
    <property type="evidence" value="ECO:0007669"/>
    <property type="project" value="UniProtKB-KW"/>
</dbReference>
<dbReference type="PANTHER" id="PTHR42866">
    <property type="entry name" value="3-DEOXY-MANNO-OCTULOSONATE CYTIDYLYLTRANSFERASE"/>
    <property type="match status" value="1"/>
</dbReference>
<dbReference type="GO" id="GO:0008690">
    <property type="term" value="F:3-deoxy-manno-octulosonate cytidylyltransferase activity"/>
    <property type="evidence" value="ECO:0007669"/>
    <property type="project" value="TreeGrafter"/>
</dbReference>
<keyword evidence="1 4" id="KW-0808">Transferase</keyword>
<evidence type="ECO:0000256" key="3">
    <source>
        <dbReference type="ARBA" id="ARBA00022985"/>
    </source>
</evidence>
<dbReference type="Pfam" id="PF02348">
    <property type="entry name" value="CTP_transf_3"/>
    <property type="match status" value="1"/>
</dbReference>
<dbReference type="InterPro" id="IPR003329">
    <property type="entry name" value="Cytidylyl_trans"/>
</dbReference>
<dbReference type="KEGG" id="scor:J3U87_14465"/>
<dbReference type="SUPFAM" id="SSF53448">
    <property type="entry name" value="Nucleotide-diphospho-sugar transferases"/>
    <property type="match status" value="1"/>
</dbReference>
<evidence type="ECO:0000256" key="1">
    <source>
        <dbReference type="ARBA" id="ARBA00022679"/>
    </source>
</evidence>
<name>A0A8A4TX00_SULCO</name>
<dbReference type="GO" id="GO:0005829">
    <property type="term" value="C:cytosol"/>
    <property type="evidence" value="ECO:0007669"/>
    <property type="project" value="TreeGrafter"/>
</dbReference>
<dbReference type="RefSeq" id="WP_237383756.1">
    <property type="nucleotide sequence ID" value="NZ_CP071793.1"/>
</dbReference>
<dbReference type="PANTHER" id="PTHR42866:SF2">
    <property type="entry name" value="3-DEOXY-MANNO-OCTULOSONATE CYTIDYLYLTRANSFERASE, MITOCHONDRIAL"/>
    <property type="match status" value="1"/>
</dbReference>
<dbReference type="EMBL" id="CP071793">
    <property type="protein sequence ID" value="QTD53654.1"/>
    <property type="molecule type" value="Genomic_DNA"/>
</dbReference>
<evidence type="ECO:0000313" key="4">
    <source>
        <dbReference type="EMBL" id="QTD53654.1"/>
    </source>
</evidence>
<dbReference type="SUPFAM" id="SSF53756">
    <property type="entry name" value="UDP-Glycosyltransferase/glycogen phosphorylase"/>
    <property type="match status" value="1"/>
</dbReference>
<reference evidence="4" key="1">
    <citation type="submission" date="2021-03" db="EMBL/GenBank/DDBJ databases">
        <title>Acanthopleuribacteraceae sp. M133.</title>
        <authorList>
            <person name="Wang G."/>
        </authorList>
    </citation>
    <scope>NUCLEOTIDE SEQUENCE</scope>
    <source>
        <strain evidence="4">M133</strain>
    </source>
</reference>
<keyword evidence="2" id="KW-0548">Nucleotidyltransferase</keyword>
<protein>
    <submittedName>
        <fullName evidence="4">NTP transferase domain-containing protein</fullName>
    </submittedName>
</protein>
<sequence>MDVIAVVGARLNSNRLPRKHLLDLSGKPLIARIFDRLDRVPELRECILATTADSYNRPLVDWAEAQGRRAFAYEGDVNDLVGRIDYIVSRERPKMVLYICGDSPLIEPTTISRMIRALARGADRVAFPTRDGVPVVHEGIDLFPFIVWNRLVLEAEQPFEREHVGQSLVHFAKDLNHVPLEDDPVFYRPKLRLSVDTPSDYQFMSELYRRWYAVHDADSIVDLAWVLDEVDRDPALRGINAQVRQKTAQESSTSVQIVTATGPGTGMGHLSRAISVASGLQDAASAGVKLLIQGPSFEKAELDLLPHVFVEFEEMFETIERDLAQRSVQVVILDLPARYLGEEWLRFIEGLRGKGIKVVSLDFTVTDSERVDLQWVPSFFLRESDMESANLVFGWECFLLGSRRMTRTWKPGSELLVLTGGSDVHGFGDVLPGQLDEDLPAHFKVHWVRGPFAREPKLPSEPRLEWTVHENPKDLSSLITRCHFGFALYGVSLFECLHHGLPTVTLAPGRSDEDRELKALQQADLAVVGHSLAEAVDGLRHLIFDPHHARAISDASQQRLDGQGPTRLARRILDLLQEESVSKN</sequence>
<dbReference type="InterPro" id="IPR029044">
    <property type="entry name" value="Nucleotide-diphossugar_trans"/>
</dbReference>
<dbReference type="AlphaFoldDB" id="A0A8A4TX00"/>
<evidence type="ECO:0000313" key="5">
    <source>
        <dbReference type="Proteomes" id="UP000663929"/>
    </source>
</evidence>
<keyword evidence="5" id="KW-1185">Reference proteome</keyword>
<gene>
    <name evidence="4" type="ORF">J3U87_14465</name>
</gene>
<dbReference type="Gene3D" id="3.90.550.10">
    <property type="entry name" value="Spore Coat Polysaccharide Biosynthesis Protein SpsA, Chain A"/>
    <property type="match status" value="1"/>
</dbReference>
<dbReference type="Proteomes" id="UP000663929">
    <property type="component" value="Chromosome"/>
</dbReference>
<accession>A0A8A4TX00</accession>
<proteinExistence type="predicted"/>
<organism evidence="4 5">
    <name type="scientific">Sulfidibacter corallicola</name>
    <dbReference type="NCBI Taxonomy" id="2818388"/>
    <lineage>
        <taxon>Bacteria</taxon>
        <taxon>Pseudomonadati</taxon>
        <taxon>Acidobacteriota</taxon>
        <taxon>Holophagae</taxon>
        <taxon>Acanthopleuribacterales</taxon>
        <taxon>Acanthopleuribacteraceae</taxon>
        <taxon>Sulfidibacter</taxon>
    </lineage>
</organism>
<keyword evidence="3" id="KW-0448">Lipopolysaccharide biosynthesis</keyword>
<evidence type="ECO:0000256" key="2">
    <source>
        <dbReference type="ARBA" id="ARBA00022695"/>
    </source>
</evidence>